<feature type="chain" id="PRO_5026024309" description="DUF2927 domain-containing protein" evidence="1">
    <location>
        <begin position="23"/>
        <end position="278"/>
    </location>
</feature>
<gene>
    <name evidence="2" type="ORF">FHS52_001557</name>
    <name evidence="3" type="ORF">GRI59_11920</name>
</gene>
<feature type="signal peptide" evidence="1">
    <location>
        <begin position="1"/>
        <end position="22"/>
    </location>
</feature>
<reference evidence="3 4" key="1">
    <citation type="submission" date="2019-12" db="EMBL/GenBank/DDBJ databases">
        <title>Genomic-based taxomic classification of the family Erythrobacteraceae.</title>
        <authorList>
            <person name="Xu L."/>
        </authorList>
    </citation>
    <scope>NUCLEOTIDE SEQUENCE [LARGE SCALE GENOMIC DNA]</scope>
    <source>
        <strain evidence="3 4">JCM 10282</strain>
    </source>
</reference>
<dbReference type="EMBL" id="JACICE010000002">
    <property type="protein sequence ID" value="MBB3775588.1"/>
    <property type="molecule type" value="Genomic_DNA"/>
</dbReference>
<evidence type="ECO:0000313" key="2">
    <source>
        <dbReference type="EMBL" id="MBB3775588.1"/>
    </source>
</evidence>
<dbReference type="OrthoDB" id="7218943at2"/>
<evidence type="ECO:0008006" key="6">
    <source>
        <dbReference type="Google" id="ProtNLM"/>
    </source>
</evidence>
<evidence type="ECO:0000313" key="4">
    <source>
        <dbReference type="Proteomes" id="UP000430021"/>
    </source>
</evidence>
<accession>A0A6I4UPB9</accession>
<dbReference type="AlphaFoldDB" id="A0A6I4UPB9"/>
<keyword evidence="5" id="KW-1185">Reference proteome</keyword>
<evidence type="ECO:0000313" key="5">
    <source>
        <dbReference type="Proteomes" id="UP000548685"/>
    </source>
</evidence>
<sequence>MKHLYTFFALVAAAAISVPVAAQESQAESAATDRTPSIALAPIALANAIAGEPAKRRPLARLRSPLCLAVAAQDEGFARTVAKRIIDNAKASGVKTRRAGCKPNALVTFSDDALNQISAYRAEGRKVFRRMSEREIDAALAGRDPAYVFQAVEATPRIMEGDAPWLDCAQNWTKERSYVRTPEDMLSTLVVIEAGAIDGLSPVQIADYASLRLLAPTGEVAADGARTPDTILSLFAAPAEAPSEMTRADRAYLTSLYKLPRTAFAAEVLEEAAQVASR</sequence>
<dbReference type="Proteomes" id="UP000548685">
    <property type="component" value="Unassembled WGS sequence"/>
</dbReference>
<name>A0A6I4UPB9_9SPHN</name>
<dbReference type="EMBL" id="WTYB01000002">
    <property type="protein sequence ID" value="MXP39313.1"/>
    <property type="molecule type" value="Genomic_DNA"/>
</dbReference>
<evidence type="ECO:0000313" key="3">
    <source>
        <dbReference type="EMBL" id="MXP39313.1"/>
    </source>
</evidence>
<proteinExistence type="predicted"/>
<comment type="caution">
    <text evidence="3">The sequence shown here is derived from an EMBL/GenBank/DDBJ whole genome shotgun (WGS) entry which is preliminary data.</text>
</comment>
<keyword evidence="1" id="KW-0732">Signal</keyword>
<reference evidence="2 5" key="2">
    <citation type="submission" date="2020-08" db="EMBL/GenBank/DDBJ databases">
        <title>Genomic Encyclopedia of Type Strains, Phase IV (KMG-IV): sequencing the most valuable type-strain genomes for metagenomic binning, comparative biology and taxonomic classification.</title>
        <authorList>
            <person name="Goeker M."/>
        </authorList>
    </citation>
    <scope>NUCLEOTIDE SEQUENCE [LARGE SCALE GENOMIC DNA]</scope>
    <source>
        <strain evidence="2 5">DSM 8510</strain>
    </source>
</reference>
<dbReference type="Proteomes" id="UP000430021">
    <property type="component" value="Unassembled WGS sequence"/>
</dbReference>
<organism evidence="3 4">
    <name type="scientific">Erythrobacter ramosus</name>
    <dbReference type="NCBI Taxonomy" id="35811"/>
    <lineage>
        <taxon>Bacteria</taxon>
        <taxon>Pseudomonadati</taxon>
        <taxon>Pseudomonadota</taxon>
        <taxon>Alphaproteobacteria</taxon>
        <taxon>Sphingomonadales</taxon>
        <taxon>Erythrobacteraceae</taxon>
        <taxon>Erythrobacter/Porphyrobacter group</taxon>
        <taxon>Erythrobacter</taxon>
    </lineage>
</organism>
<evidence type="ECO:0000256" key="1">
    <source>
        <dbReference type="SAM" id="SignalP"/>
    </source>
</evidence>
<dbReference type="RefSeq" id="WP_160761364.1">
    <property type="nucleotide sequence ID" value="NZ_BAAADZ010000010.1"/>
</dbReference>
<protein>
    <recommendedName>
        <fullName evidence="6">DUF2927 domain-containing protein</fullName>
    </recommendedName>
</protein>